<protein>
    <submittedName>
        <fullName evidence="1">Uncharacterized protein</fullName>
    </submittedName>
</protein>
<dbReference type="Proteomes" id="UP000321526">
    <property type="component" value="Segment"/>
</dbReference>
<reference evidence="1 2" key="1">
    <citation type="submission" date="2019-06" db="EMBL/GenBank/DDBJ databases">
        <authorList>
            <person name="Li Q."/>
            <person name="Teng T."/>
        </authorList>
    </citation>
    <scope>NUCLEOTIDE SEQUENCE [LARGE SCALE GENOMIC DNA]</scope>
</reference>
<dbReference type="EMBL" id="MN055691">
    <property type="protein sequence ID" value="QEA10093.1"/>
    <property type="molecule type" value="Genomic_DNA"/>
</dbReference>
<sequence length="213" mass="22455">MAEYGAMLSLSNGNPFVTPKSTPFCLYGKYTYSSSGTSAYHSASANIPVNQSYPCMAFIKTTNTQQPTALIAYRNGGNIYVNGGNPYGQSFTMTVYIFAIFPQTLPKYGMAIWDASGKLVLTNESRVLTDLVTIGTPGSSGGTNIDQTLSGSYAVCPSRLGAVIGMGASDIYTSCRYNGSSTRIGAARTTPGTGSITNNGNSIIAIKTDIYDQ</sequence>
<name>A0A5B8RP00_9CAUD</name>
<evidence type="ECO:0000313" key="1">
    <source>
        <dbReference type="EMBL" id="QEA10093.1"/>
    </source>
</evidence>
<accession>A0A5B8RP00</accession>
<dbReference type="GeneID" id="56137230"/>
<dbReference type="KEGG" id="vg:56137230"/>
<dbReference type="RefSeq" id="YP_009904948.1">
    <property type="nucleotide sequence ID" value="NC_049853.1"/>
</dbReference>
<proteinExistence type="predicted"/>
<evidence type="ECO:0000313" key="2">
    <source>
        <dbReference type="Proteomes" id="UP000321526"/>
    </source>
</evidence>
<organism evidence="1 2">
    <name type="scientific">Escherichia phage Henu8</name>
    <dbReference type="NCBI Taxonomy" id="2596677"/>
    <lineage>
        <taxon>Viruses</taxon>
        <taxon>Duplodnaviria</taxon>
        <taxon>Heunggongvirae</taxon>
        <taxon>Uroviricota</taxon>
        <taxon>Caudoviricetes</taxon>
        <taxon>Drexlerviridae</taxon>
        <taxon>Tempevirinae</taxon>
        <taxon>Hanrivervirus</taxon>
        <taxon>Hanrivervirus henu8</taxon>
    </lineage>
</organism>
<keyword evidence="2" id="KW-1185">Reference proteome</keyword>